<dbReference type="InterPro" id="IPR010341">
    <property type="entry name" value="DUF936_pln"/>
</dbReference>
<accession>A0AAV6X2Z0</accession>
<feature type="region of interest" description="Disordered" evidence="1">
    <location>
        <begin position="184"/>
        <end position="262"/>
    </location>
</feature>
<dbReference type="PANTHER" id="PTHR31928">
    <property type="entry name" value="EXPRESSED PROTEIN"/>
    <property type="match status" value="1"/>
</dbReference>
<dbReference type="PANTHER" id="PTHR31928:SF3">
    <property type="entry name" value="EXPRESSED PROTEIN"/>
    <property type="match status" value="1"/>
</dbReference>
<feature type="domain" description="DUF936" evidence="2">
    <location>
        <begin position="4"/>
        <end position="121"/>
    </location>
</feature>
<feature type="region of interest" description="Disordered" evidence="1">
    <location>
        <begin position="331"/>
        <end position="368"/>
    </location>
</feature>
<dbReference type="AlphaFoldDB" id="A0AAV6X2Z0"/>
<name>A0AAV6X2Z0_9LAMI</name>
<feature type="compositionally biased region" description="Basic and acidic residues" evidence="1">
    <location>
        <begin position="355"/>
        <end position="367"/>
    </location>
</feature>
<gene>
    <name evidence="4" type="ORF">BUALT_Bualt09G0106000</name>
</gene>
<dbReference type="InterPro" id="IPR048297">
    <property type="entry name" value="DUF936_dom_pln"/>
</dbReference>
<comment type="caution">
    <text evidence="4">The sequence shown here is derived from an EMBL/GenBank/DDBJ whole genome shotgun (WGS) entry which is preliminary data.</text>
</comment>
<dbReference type="Pfam" id="PF06075">
    <property type="entry name" value="DUF936"/>
    <property type="match status" value="1"/>
</dbReference>
<evidence type="ECO:0000259" key="2">
    <source>
        <dbReference type="Pfam" id="PF06075"/>
    </source>
</evidence>
<evidence type="ECO:0000256" key="1">
    <source>
        <dbReference type="SAM" id="MobiDB-lite"/>
    </source>
</evidence>
<organism evidence="4 5">
    <name type="scientific">Buddleja alternifolia</name>
    <dbReference type="NCBI Taxonomy" id="168488"/>
    <lineage>
        <taxon>Eukaryota</taxon>
        <taxon>Viridiplantae</taxon>
        <taxon>Streptophyta</taxon>
        <taxon>Embryophyta</taxon>
        <taxon>Tracheophyta</taxon>
        <taxon>Spermatophyta</taxon>
        <taxon>Magnoliopsida</taxon>
        <taxon>eudicotyledons</taxon>
        <taxon>Gunneridae</taxon>
        <taxon>Pentapetalae</taxon>
        <taxon>asterids</taxon>
        <taxon>lamiids</taxon>
        <taxon>Lamiales</taxon>
        <taxon>Scrophulariaceae</taxon>
        <taxon>Buddlejeae</taxon>
        <taxon>Buddleja</taxon>
    </lineage>
</organism>
<dbReference type="InterPro" id="IPR049172">
    <property type="entry name" value="DUF6857_pln"/>
</dbReference>
<evidence type="ECO:0000259" key="3">
    <source>
        <dbReference type="Pfam" id="PF21647"/>
    </source>
</evidence>
<dbReference type="EMBL" id="WHWC01000009">
    <property type="protein sequence ID" value="KAG8376843.1"/>
    <property type="molecule type" value="Genomic_DNA"/>
</dbReference>
<reference evidence="4" key="1">
    <citation type="submission" date="2019-10" db="EMBL/GenBank/DDBJ databases">
        <authorList>
            <person name="Zhang R."/>
            <person name="Pan Y."/>
            <person name="Wang J."/>
            <person name="Ma R."/>
            <person name="Yu S."/>
        </authorList>
    </citation>
    <scope>NUCLEOTIDE SEQUENCE</scope>
    <source>
        <strain evidence="4">LA-IB0</strain>
        <tissue evidence="4">Leaf</tissue>
    </source>
</reference>
<feature type="compositionally biased region" description="Basic and acidic residues" evidence="1">
    <location>
        <begin position="253"/>
        <end position="262"/>
    </location>
</feature>
<sequence length="701" mass="75246">MATLTPGILLKLLQSMNSTTRVSGDHRSPLLQVIGIVPALSTGDSLWPHHGFYVQLSDSLNSTYVSLSDRDTDLILNNRLQLGQFVHLDRLLFDSPPVPTPLNLRPIAGRHPFIGSPEPLIARISPSKTGFVIQPVSDSDPSVDPIAAYLSRSGKKEVESKEKYAESKVNRQVKENVNVNVIVNSGDDYGSSKAGSDKVSQRFSSPGALKQRSVMSGKKTMSADRDPSPAGKSGKRSSSPAPSKCVVPSLVAAKEENRRMSKEPAIVVPSRYRQPSPTAVRRQASPLVARRMSLSPGRRLSGGLKVSPAVDSSGKKKMANIAAGISKVSEALVGSGKPSRKSWDDGPASGGGGSSEHKEKAGTRNRSDLQAILRTQAAISRRLSDVHNNLPCDVKSPVAGITVDHEKPSSPAPVITIHEKKWTDGSVSLDSVSSGLAKLGKDAMQRRRVASAAAAEALEEAIATESIVRSLSMFSDLLAISKPGNPLPTIDRFMSIYEDVLKSTTDAELIAGNHNSSTSTENTLAEQSKSSALWVEAALATNLEVVSLLTSQNFSSKTEQSSKKRLSISAPVKNNNMKVSSSVVGTWTRGLGMNETVELGKNLQSEMQMWFLRFVEESLVAGFKVFGKSNPSAGNGGLNGGPIAAILSQLKRVNDWLDRMVSKRDEIMMEKIERLKRKIYGFVIQHVGTTAENMIPVAASS</sequence>
<feature type="domain" description="DUF6857" evidence="3">
    <location>
        <begin position="417"/>
        <end position="693"/>
    </location>
</feature>
<evidence type="ECO:0000313" key="4">
    <source>
        <dbReference type="EMBL" id="KAG8376843.1"/>
    </source>
</evidence>
<protein>
    <submittedName>
        <fullName evidence="4">Uncharacterized protein</fullName>
    </submittedName>
</protein>
<dbReference type="Proteomes" id="UP000826271">
    <property type="component" value="Unassembled WGS sequence"/>
</dbReference>
<proteinExistence type="predicted"/>
<dbReference type="Pfam" id="PF21647">
    <property type="entry name" value="DUF6857"/>
    <property type="match status" value="1"/>
</dbReference>
<evidence type="ECO:0000313" key="5">
    <source>
        <dbReference type="Proteomes" id="UP000826271"/>
    </source>
</evidence>
<keyword evidence="5" id="KW-1185">Reference proteome</keyword>